<accession>A0A4Q1JU03</accession>
<proteinExistence type="predicted"/>
<dbReference type="Proteomes" id="UP000289784">
    <property type="component" value="Unassembled WGS sequence"/>
</dbReference>
<comment type="caution">
    <text evidence="2">The sequence shown here is derived from an EMBL/GenBank/DDBJ whole genome shotgun (WGS) entry which is preliminary data.</text>
</comment>
<sequence length="283" mass="31143">MRARCAACLALLLALRLHAAAAAADTMRVEIEPGRQAEVAITPEGRVQVRFLPGDAMQVLQAPVEDWDGQVALGHDDYDFDGRQDLVLSATLGQVNLANVVYRFDPARQRFGLLEVPTNAPTSCEGFWALLPDAATRTLTSSCRGGPMWYTDVYRYTDDGQLYVYQSQQLLEQLAFPPLELPSDDQDDALPLSRWTTYDAHGRVLHRFLGQTPQAGATATVAVSEMALYDAPRAGRARRMLRAGERVELLDLDDGGTWLQVRHGGPGRAAISGWLRLDPLQTP</sequence>
<dbReference type="EMBL" id="SAWZ01000010">
    <property type="protein sequence ID" value="RXR01452.1"/>
    <property type="molecule type" value="Genomic_DNA"/>
</dbReference>
<feature type="signal peptide" evidence="1">
    <location>
        <begin position="1"/>
        <end position="23"/>
    </location>
</feature>
<keyword evidence="3" id="KW-1185">Reference proteome</keyword>
<evidence type="ECO:0000313" key="2">
    <source>
        <dbReference type="EMBL" id="RXR01452.1"/>
    </source>
</evidence>
<dbReference type="RefSeq" id="WP_129472269.1">
    <property type="nucleotide sequence ID" value="NZ_SAWZ01000010.1"/>
</dbReference>
<protein>
    <recommendedName>
        <fullName evidence="4">SH3 domain-containing protein</fullName>
    </recommendedName>
</protein>
<reference evidence="2 3" key="1">
    <citation type="submission" date="2019-01" db="EMBL/GenBank/DDBJ databases">
        <title>Pseudoxanthomonas composti sp. nov., isolated from compost.</title>
        <authorList>
            <person name="Yang G."/>
        </authorList>
    </citation>
    <scope>NUCLEOTIDE SEQUENCE [LARGE SCALE GENOMIC DNA]</scope>
    <source>
        <strain evidence="2 3">GSS15</strain>
    </source>
</reference>
<organism evidence="2 3">
    <name type="scientific">Pseudoxanthomonas composti</name>
    <dbReference type="NCBI Taxonomy" id="2137479"/>
    <lineage>
        <taxon>Bacteria</taxon>
        <taxon>Pseudomonadati</taxon>
        <taxon>Pseudomonadota</taxon>
        <taxon>Gammaproteobacteria</taxon>
        <taxon>Lysobacterales</taxon>
        <taxon>Lysobacteraceae</taxon>
        <taxon>Pseudoxanthomonas</taxon>
    </lineage>
</organism>
<dbReference type="AlphaFoldDB" id="A0A4Q1JU03"/>
<keyword evidence="1" id="KW-0732">Signal</keyword>
<gene>
    <name evidence="2" type="ORF">EPA99_16130</name>
</gene>
<dbReference type="OrthoDB" id="8431028at2"/>
<feature type="chain" id="PRO_5020403105" description="SH3 domain-containing protein" evidence="1">
    <location>
        <begin position="24"/>
        <end position="283"/>
    </location>
</feature>
<evidence type="ECO:0000313" key="3">
    <source>
        <dbReference type="Proteomes" id="UP000289784"/>
    </source>
</evidence>
<evidence type="ECO:0000256" key="1">
    <source>
        <dbReference type="SAM" id="SignalP"/>
    </source>
</evidence>
<evidence type="ECO:0008006" key="4">
    <source>
        <dbReference type="Google" id="ProtNLM"/>
    </source>
</evidence>
<name>A0A4Q1JU03_9GAMM</name>